<reference evidence="1 2" key="1">
    <citation type="submission" date="2018-08" db="EMBL/GenBank/DDBJ databases">
        <title>Genomic Encyclopedia of Archaeal and Bacterial Type Strains, Phase II (KMG-II): from individual species to whole genera.</title>
        <authorList>
            <person name="Goeker M."/>
        </authorList>
    </citation>
    <scope>NUCLEOTIDE SEQUENCE [LARGE SCALE GENOMIC DNA]</scope>
    <source>
        <strain evidence="1 2">DSM 17099</strain>
    </source>
</reference>
<comment type="caution">
    <text evidence="1">The sequence shown here is derived from an EMBL/GenBank/DDBJ whole genome shotgun (WGS) entry which is preliminary data.</text>
</comment>
<dbReference type="RefSeq" id="WP_010400856.1">
    <property type="nucleotide sequence ID" value="NZ_CP038196.1"/>
</dbReference>
<name>A0A3D9XPW0_PARVE</name>
<dbReference type="Proteomes" id="UP000256941">
    <property type="component" value="Unassembled WGS sequence"/>
</dbReference>
<dbReference type="EMBL" id="QTUJ01000001">
    <property type="protein sequence ID" value="REF72474.1"/>
    <property type="molecule type" value="Genomic_DNA"/>
</dbReference>
<dbReference type="AlphaFoldDB" id="A0A3D9XPW0"/>
<accession>A0A3D9XPW0</accession>
<sequence>MNKNNFQRIVKHTFRAIRRWLSLLLIAWVASRISRELAMAIYTEALKAGWYDAAR</sequence>
<proteinExistence type="predicted"/>
<protein>
    <submittedName>
        <fullName evidence="1">Uncharacterized protein</fullName>
    </submittedName>
</protein>
<evidence type="ECO:0000313" key="2">
    <source>
        <dbReference type="Proteomes" id="UP000256941"/>
    </source>
</evidence>
<evidence type="ECO:0000313" key="1">
    <source>
        <dbReference type="EMBL" id="REF72474.1"/>
    </source>
</evidence>
<organism evidence="1 2">
    <name type="scientific">Paracoccus versutus</name>
    <name type="common">Thiobacillus versutus</name>
    <dbReference type="NCBI Taxonomy" id="34007"/>
    <lineage>
        <taxon>Bacteria</taxon>
        <taxon>Pseudomonadati</taxon>
        <taxon>Pseudomonadota</taxon>
        <taxon>Alphaproteobacteria</taxon>
        <taxon>Rhodobacterales</taxon>
        <taxon>Paracoccaceae</taxon>
        <taxon>Paracoccus</taxon>
    </lineage>
</organism>
<gene>
    <name evidence="1" type="ORF">BDD41_0949</name>
</gene>